<evidence type="ECO:0000313" key="16">
    <source>
        <dbReference type="Proteomes" id="UP001221898"/>
    </source>
</evidence>
<name>A0AAD7R7L6_9TELE</name>
<keyword evidence="10" id="KW-0804">Transcription</keyword>
<keyword evidence="7" id="KW-0862">Zinc</keyword>
<feature type="domain" description="C2H2-type" evidence="14">
    <location>
        <begin position="767"/>
        <end position="796"/>
    </location>
</feature>
<gene>
    <name evidence="15" type="ORF">AAFF_G00310960</name>
</gene>
<reference evidence="15" key="1">
    <citation type="journal article" date="2023" name="Science">
        <title>Genome structures resolve the early diversification of teleost fishes.</title>
        <authorList>
            <person name="Parey E."/>
            <person name="Louis A."/>
            <person name="Montfort J."/>
            <person name="Bouchez O."/>
            <person name="Roques C."/>
            <person name="Iampietro C."/>
            <person name="Lluch J."/>
            <person name="Castinel A."/>
            <person name="Donnadieu C."/>
            <person name="Desvignes T."/>
            <person name="Floi Bucao C."/>
            <person name="Jouanno E."/>
            <person name="Wen M."/>
            <person name="Mejri S."/>
            <person name="Dirks R."/>
            <person name="Jansen H."/>
            <person name="Henkel C."/>
            <person name="Chen W.J."/>
            <person name="Zahm M."/>
            <person name="Cabau C."/>
            <person name="Klopp C."/>
            <person name="Thompson A.W."/>
            <person name="Robinson-Rechavi M."/>
            <person name="Braasch I."/>
            <person name="Lecointre G."/>
            <person name="Bobe J."/>
            <person name="Postlethwait J.H."/>
            <person name="Berthelot C."/>
            <person name="Roest Crollius H."/>
            <person name="Guiguen Y."/>
        </authorList>
    </citation>
    <scope>NUCLEOTIDE SEQUENCE</scope>
    <source>
        <strain evidence="15">NC1722</strain>
    </source>
</reference>
<keyword evidence="9" id="KW-0238">DNA-binding</keyword>
<feature type="region of interest" description="Disordered" evidence="13">
    <location>
        <begin position="467"/>
        <end position="494"/>
    </location>
</feature>
<evidence type="ECO:0000256" key="7">
    <source>
        <dbReference type="ARBA" id="ARBA00022833"/>
    </source>
</evidence>
<keyword evidence="8" id="KW-0805">Transcription regulation</keyword>
<dbReference type="GO" id="GO:0000981">
    <property type="term" value="F:DNA-binding transcription factor activity, RNA polymerase II-specific"/>
    <property type="evidence" value="ECO:0007669"/>
    <property type="project" value="TreeGrafter"/>
</dbReference>
<evidence type="ECO:0000259" key="14">
    <source>
        <dbReference type="PROSITE" id="PS50157"/>
    </source>
</evidence>
<sequence>MADEETEQERRKQIEVEKNIFALRERLQELATALKDSPESPVHCSSQYCQKFCEVLLEFAARWKADVDPLPLLELYIEATVSFAQATLYLSSECETVSHILGRLAMSGAELLLAQAVPGALWERFQSSVQTSQAFLQQIWKPQLRMLSALAQEGGAWSGSTLCRILSRDSPRIEEVRAFLALEGPDLLELRVRYLMKGSHFEKAALLAAQCAACPEFRGRRSFTQTYLLCLCATEPQEQLMQKICDVDCKDVLEMVCDLESDSDERAALSLCCSFLTRQLLQGDVYCAWELTLLWSKLLKRVEPSAQVFLDRCRQLSRLSKTVSHILFLIKVIHAELQDEGLPVCIEMCIQALKMASGGEGNGKATICKTVSCLLPTDLEVKRACQLTEFLLEPTVDSYYAVETVFNAPDQRLEEEKLLVPYSLRCDLLLAFKTEWPFDPEFWDWKALKRHCLVLMGEQASIVSSIDQLNDGKNSDEPEDDDEEEGGKRHDEFKDPTDCFLDTTNQLNEIGDEREKKREIKKLREKGFISARFRNWQAYVQYCVLCDKEFLGHRIVRHAQKHFVDGVYSCPICTTNFDSKEQLIPHVALHVKQSCKERLASIKTSRALASASKKHISESSSNQKAVERPVVSVFEEQNEDHLCPVSNCQKRFKFFRNMTAHVKTHGDDEEARCFLEIQSKKVVCHFCRRQFVSIAHLNDHLQMHCGDRPYICVQLNCKASFLSNTELLAHRRKHASFKAKCMFPSCGRIFTEPYMLYDHEARHYNTFTCKVSACGKIFHTKAQLDLHQEDHITKQDPLVTDDQSQAPDVKTEPPTQIPFDQEPNCPALVNAGPLHDQDHHTQCAEQPMPSSSTNGMVTQQPGPIKIKHSIESMLSTTLSNTEGNELNPSFKSRAG</sequence>
<feature type="region of interest" description="Disordered" evidence="13">
    <location>
        <begin position="875"/>
        <end position="895"/>
    </location>
</feature>
<dbReference type="InterPro" id="IPR036236">
    <property type="entry name" value="Znf_C2H2_sf"/>
</dbReference>
<keyword evidence="5" id="KW-0677">Repeat</keyword>
<dbReference type="EMBL" id="JAINUG010000454">
    <property type="protein sequence ID" value="KAJ8367728.1"/>
    <property type="molecule type" value="Genomic_DNA"/>
</dbReference>
<feature type="domain" description="C2H2-type" evidence="14">
    <location>
        <begin position="682"/>
        <end position="709"/>
    </location>
</feature>
<feature type="region of interest" description="Disordered" evidence="13">
    <location>
        <begin position="835"/>
        <end position="861"/>
    </location>
</feature>
<accession>A0AAD7R7L6</accession>
<dbReference type="SMART" id="SM00355">
    <property type="entry name" value="ZnF_C2H2"/>
    <property type="match status" value="7"/>
</dbReference>
<dbReference type="InterPro" id="IPR013087">
    <property type="entry name" value="Znf_C2H2_type"/>
</dbReference>
<evidence type="ECO:0000256" key="6">
    <source>
        <dbReference type="ARBA" id="ARBA00022771"/>
    </source>
</evidence>
<dbReference type="Gene3D" id="3.30.160.60">
    <property type="entry name" value="Classic Zinc Finger"/>
    <property type="match status" value="2"/>
</dbReference>
<feature type="domain" description="C2H2-type" evidence="14">
    <location>
        <begin position="710"/>
        <end position="739"/>
    </location>
</feature>
<dbReference type="Pfam" id="PF25580">
    <property type="entry name" value="TPR_Rlf"/>
    <property type="match status" value="1"/>
</dbReference>
<dbReference type="AlphaFoldDB" id="A0AAD7R7L6"/>
<dbReference type="GO" id="GO:0003677">
    <property type="term" value="F:DNA binding"/>
    <property type="evidence" value="ECO:0007669"/>
    <property type="project" value="UniProtKB-KW"/>
</dbReference>
<evidence type="ECO:0000256" key="11">
    <source>
        <dbReference type="ARBA" id="ARBA00023242"/>
    </source>
</evidence>
<dbReference type="PANTHER" id="PTHR15507">
    <property type="entry name" value="ZINC FINGER PROTEIN RLF"/>
    <property type="match status" value="1"/>
</dbReference>
<keyword evidence="3" id="KW-0597">Phosphoprotein</keyword>
<evidence type="ECO:0000256" key="1">
    <source>
        <dbReference type="ARBA" id="ARBA00004123"/>
    </source>
</evidence>
<evidence type="ECO:0000256" key="8">
    <source>
        <dbReference type="ARBA" id="ARBA00023015"/>
    </source>
</evidence>
<dbReference type="GO" id="GO:0008270">
    <property type="term" value="F:zinc ion binding"/>
    <property type="evidence" value="ECO:0007669"/>
    <property type="project" value="UniProtKB-KW"/>
</dbReference>
<comment type="similarity">
    <text evidence="2">Belongs to the krueppel C2H2-type zinc-finger protein family.</text>
</comment>
<evidence type="ECO:0000256" key="9">
    <source>
        <dbReference type="ARBA" id="ARBA00023125"/>
    </source>
</evidence>
<dbReference type="InterPro" id="IPR057986">
    <property type="entry name" value="TPR_Rlf/292/654"/>
</dbReference>
<dbReference type="GO" id="GO:0005634">
    <property type="term" value="C:nucleus"/>
    <property type="evidence" value="ECO:0007669"/>
    <property type="project" value="UniProtKB-SubCell"/>
</dbReference>
<dbReference type="PROSITE" id="PS00028">
    <property type="entry name" value="ZINC_FINGER_C2H2_1"/>
    <property type="match status" value="5"/>
</dbReference>
<keyword evidence="4" id="KW-0479">Metal-binding</keyword>
<dbReference type="Pfam" id="PF25420">
    <property type="entry name" value="zf-C2H2_ZN292"/>
    <property type="match status" value="1"/>
</dbReference>
<feature type="region of interest" description="Disordered" evidence="13">
    <location>
        <begin position="795"/>
        <end position="822"/>
    </location>
</feature>
<dbReference type="PROSITE" id="PS50157">
    <property type="entry name" value="ZINC_FINGER_C2H2_2"/>
    <property type="match status" value="5"/>
</dbReference>
<evidence type="ECO:0000313" key="15">
    <source>
        <dbReference type="EMBL" id="KAJ8367728.1"/>
    </source>
</evidence>
<feature type="domain" description="C2H2-type" evidence="14">
    <location>
        <begin position="568"/>
        <end position="595"/>
    </location>
</feature>
<feature type="compositionally biased region" description="Polar residues" evidence="13">
    <location>
        <begin position="848"/>
        <end position="861"/>
    </location>
</feature>
<evidence type="ECO:0000256" key="13">
    <source>
        <dbReference type="SAM" id="MobiDB-lite"/>
    </source>
</evidence>
<protein>
    <recommendedName>
        <fullName evidence="14">C2H2-type domain-containing protein</fullName>
    </recommendedName>
</protein>
<organism evidence="15 16">
    <name type="scientific">Aldrovandia affinis</name>
    <dbReference type="NCBI Taxonomy" id="143900"/>
    <lineage>
        <taxon>Eukaryota</taxon>
        <taxon>Metazoa</taxon>
        <taxon>Chordata</taxon>
        <taxon>Craniata</taxon>
        <taxon>Vertebrata</taxon>
        <taxon>Euteleostomi</taxon>
        <taxon>Actinopterygii</taxon>
        <taxon>Neopterygii</taxon>
        <taxon>Teleostei</taxon>
        <taxon>Notacanthiformes</taxon>
        <taxon>Halosauridae</taxon>
        <taxon>Aldrovandia</taxon>
    </lineage>
</organism>
<comment type="caution">
    <text evidence="15">The sequence shown here is derived from an EMBL/GenBank/DDBJ whole genome shotgun (WGS) entry which is preliminary data.</text>
</comment>
<proteinExistence type="inferred from homology"/>
<keyword evidence="16" id="KW-1185">Reference proteome</keyword>
<dbReference type="InterPro" id="IPR052251">
    <property type="entry name" value="GH-ZnFinger_Regulators"/>
</dbReference>
<dbReference type="SUPFAM" id="SSF57667">
    <property type="entry name" value="beta-beta-alpha zinc fingers"/>
    <property type="match status" value="2"/>
</dbReference>
<evidence type="ECO:0000256" key="4">
    <source>
        <dbReference type="ARBA" id="ARBA00022723"/>
    </source>
</evidence>
<comment type="subcellular location">
    <subcellularLocation>
        <location evidence="1">Nucleus</location>
    </subcellularLocation>
</comment>
<keyword evidence="11" id="KW-0539">Nucleus</keyword>
<evidence type="ECO:0000256" key="5">
    <source>
        <dbReference type="ARBA" id="ARBA00022737"/>
    </source>
</evidence>
<evidence type="ECO:0000256" key="12">
    <source>
        <dbReference type="PROSITE-ProRule" id="PRU00042"/>
    </source>
</evidence>
<feature type="domain" description="C2H2-type" evidence="14">
    <location>
        <begin position="641"/>
        <end position="670"/>
    </location>
</feature>
<evidence type="ECO:0000256" key="2">
    <source>
        <dbReference type="ARBA" id="ARBA00006991"/>
    </source>
</evidence>
<dbReference type="Proteomes" id="UP001221898">
    <property type="component" value="Unassembled WGS sequence"/>
</dbReference>
<dbReference type="PANTHER" id="PTHR15507:SF14">
    <property type="entry name" value="ZINC FINGER PROTEIN 292"/>
    <property type="match status" value="1"/>
</dbReference>
<evidence type="ECO:0000256" key="3">
    <source>
        <dbReference type="ARBA" id="ARBA00022553"/>
    </source>
</evidence>
<evidence type="ECO:0000256" key="10">
    <source>
        <dbReference type="ARBA" id="ARBA00023163"/>
    </source>
</evidence>
<keyword evidence="6 12" id="KW-0863">Zinc-finger</keyword>